<dbReference type="Proteomes" id="UP001211421">
    <property type="component" value="Unassembled WGS sequence"/>
</dbReference>
<accession>A0AAW6E847</accession>
<name>A0AAW6E847_9FIRM</name>
<reference evidence="2" key="1">
    <citation type="submission" date="2023-01" db="EMBL/GenBank/DDBJ databases">
        <title>Human gut microbiome strain richness.</title>
        <authorList>
            <person name="Chen-Liaw A."/>
        </authorList>
    </citation>
    <scope>NUCLEOTIDE SEQUENCE</scope>
    <source>
        <strain evidence="2">D59st1_B8_D59t2_181005</strain>
    </source>
</reference>
<dbReference type="Pfam" id="PF19854">
    <property type="entry name" value="DUF6329"/>
    <property type="match status" value="1"/>
</dbReference>
<protein>
    <recommendedName>
        <fullName evidence="1">DUF6329 domain-containing protein</fullName>
    </recommendedName>
</protein>
<dbReference type="EMBL" id="JAQMLS010000012">
    <property type="protein sequence ID" value="MDB8743077.1"/>
    <property type="molecule type" value="Genomic_DNA"/>
</dbReference>
<evidence type="ECO:0000259" key="1">
    <source>
        <dbReference type="Pfam" id="PF19854"/>
    </source>
</evidence>
<dbReference type="RefSeq" id="WP_195552186.1">
    <property type="nucleotide sequence ID" value="NZ_JADMNX010000012.1"/>
</dbReference>
<dbReference type="InterPro" id="IPR046292">
    <property type="entry name" value="DUF6329"/>
</dbReference>
<gene>
    <name evidence="2" type="ORF">PNV70_13490</name>
</gene>
<proteinExistence type="predicted"/>
<dbReference type="AlphaFoldDB" id="A0AAW6E847"/>
<evidence type="ECO:0000313" key="3">
    <source>
        <dbReference type="Proteomes" id="UP001211421"/>
    </source>
</evidence>
<feature type="domain" description="DUF6329" evidence="1">
    <location>
        <begin position="62"/>
        <end position="98"/>
    </location>
</feature>
<organism evidence="2 3">
    <name type="scientific">Ruminococcus bicirculans</name>
    <name type="common">ex Wegman et al. 2014</name>
    <dbReference type="NCBI Taxonomy" id="1160721"/>
    <lineage>
        <taxon>Bacteria</taxon>
        <taxon>Bacillati</taxon>
        <taxon>Bacillota</taxon>
        <taxon>Clostridia</taxon>
        <taxon>Eubacteriales</taxon>
        <taxon>Oscillospiraceae</taxon>
        <taxon>Ruminococcus</taxon>
    </lineage>
</organism>
<sequence length="277" mass="32092">MNEKLIINTNLLRKEPEFKTYTCVVEKAVPVPTEEFERLKHAPMCNNDLISENLNSMWYGNGVHHCLLIYDKQQGDGLLIESEGAPYARHAQFIPNAKLLYENHMQTHLQELKFCCPLEINREPECWYDEEYEKISSYEASAYESEINRFIEDFTMSEEKERGLMHWYGKGNSVDQKVRSAFMSVEGRDGELVGVITAQIYGQLTDEELEEFRSYCEGQLSDGVGESLEQRPIKTPDGDIYVSFWNSDNNWSLQTEEEMNSIQSEDLTDELDIGMTM</sequence>
<evidence type="ECO:0000313" key="2">
    <source>
        <dbReference type="EMBL" id="MDB8743077.1"/>
    </source>
</evidence>
<comment type="caution">
    <text evidence="2">The sequence shown here is derived from an EMBL/GenBank/DDBJ whole genome shotgun (WGS) entry which is preliminary data.</text>
</comment>